<evidence type="ECO:0000313" key="2">
    <source>
        <dbReference type="Proteomes" id="UP000276776"/>
    </source>
</evidence>
<reference evidence="3" key="1">
    <citation type="submission" date="2017-02" db="UniProtKB">
        <authorList>
            <consortium name="WormBaseParasite"/>
        </authorList>
    </citation>
    <scope>IDENTIFICATION</scope>
</reference>
<sequence length="138" mass="15650">MRKSDPNLNNSTTQKGVITHTLGNLITVWPLNLNQEKEIVFNDFPTISSQTLHVGDWIQMEVDSGDIIVYREKISPILPTYVSARGDVRVKTQLYFPNGLVTRGKNLIAYSDDFGPIGIFFPCPEIDAKFSYDVWVTR</sequence>
<dbReference type="WBParaSite" id="TCLT_0000038001-mRNA-1">
    <property type="protein sequence ID" value="TCLT_0000038001-mRNA-1"/>
    <property type="gene ID" value="TCLT_0000038001"/>
</dbReference>
<gene>
    <name evidence="1" type="ORF">TCLT_LOCUS381</name>
</gene>
<dbReference type="OrthoDB" id="5784227at2759"/>
<dbReference type="Proteomes" id="UP000276776">
    <property type="component" value="Unassembled WGS sequence"/>
</dbReference>
<keyword evidence="2" id="KW-1185">Reference proteome</keyword>
<organism evidence="3">
    <name type="scientific">Thelazia callipaeda</name>
    <name type="common">Oriental eyeworm</name>
    <name type="synonym">Parasitic nematode</name>
    <dbReference type="NCBI Taxonomy" id="103827"/>
    <lineage>
        <taxon>Eukaryota</taxon>
        <taxon>Metazoa</taxon>
        <taxon>Ecdysozoa</taxon>
        <taxon>Nematoda</taxon>
        <taxon>Chromadorea</taxon>
        <taxon>Rhabditida</taxon>
        <taxon>Spirurina</taxon>
        <taxon>Spiruromorpha</taxon>
        <taxon>Thelazioidea</taxon>
        <taxon>Thelaziidae</taxon>
        <taxon>Thelazia</taxon>
    </lineage>
</organism>
<protein>
    <submittedName>
        <fullName evidence="3">Phage protein</fullName>
    </submittedName>
</protein>
<evidence type="ECO:0000313" key="1">
    <source>
        <dbReference type="EMBL" id="VDM95326.1"/>
    </source>
</evidence>
<evidence type="ECO:0000313" key="3">
    <source>
        <dbReference type="WBParaSite" id="TCLT_0000038001-mRNA-1"/>
    </source>
</evidence>
<accession>A0A0N5CK04</accession>
<name>A0A0N5CK04_THECL</name>
<proteinExistence type="predicted"/>
<dbReference type="EMBL" id="UYYF01000025">
    <property type="protein sequence ID" value="VDM95326.1"/>
    <property type="molecule type" value="Genomic_DNA"/>
</dbReference>
<reference evidence="1 2" key="2">
    <citation type="submission" date="2018-11" db="EMBL/GenBank/DDBJ databases">
        <authorList>
            <consortium name="Pathogen Informatics"/>
        </authorList>
    </citation>
    <scope>NUCLEOTIDE SEQUENCE [LARGE SCALE GENOMIC DNA]</scope>
</reference>
<dbReference type="AlphaFoldDB" id="A0A0N5CK04"/>